<evidence type="ECO:0000313" key="8">
    <source>
        <dbReference type="EMBL" id="AHG92682.1"/>
    </source>
</evidence>
<organism evidence="8 9">
    <name type="scientific">Gemmatirosa kalamazoonensis</name>
    <dbReference type="NCBI Taxonomy" id="861299"/>
    <lineage>
        <taxon>Bacteria</taxon>
        <taxon>Pseudomonadati</taxon>
        <taxon>Gemmatimonadota</taxon>
        <taxon>Gemmatimonadia</taxon>
        <taxon>Gemmatimonadales</taxon>
        <taxon>Gemmatimonadaceae</taxon>
        <taxon>Gemmatirosa</taxon>
    </lineage>
</organism>
<sequence length="522" mass="55862">MQPSGPTHTRARPHDAATASAPLAPVTDLAWDADRARALGAEVVALWAELLERLPAMPVAGRASVADVRAAVVRAVPEEPLAPEELVAALRTIALEHATYTGHPGFMAYITGAGTVPGAAADLIAAVLNQNVGAWRLAPAATEIELHLGRWFASRLGLPSTAGGYVTSGGAMAAFIGLKAARDARAGWRIRELGTRGGPPLTLYASSQAHDVNTRAADMLGLGREAVRVVPCDGELRMRVDALRACVARDVRNGYQPVAVVATAGTVSTGAIDPLDAIADVCAEHRLWMHVDGAYGGAAALTDALRPRFRGIERADSVAFDPHKWLYTPHSGGVIVVRDMQTLADAFSMEPSYVYEDKELTGRGVDLYGLGPQFSRGFQALKIWMSLLAHGWSAYERRIAHDVALARRLHDRVVASPVLEPVGPPPTLSIACFRYVPRELRDRRGEAQAEDYLNRLNARLMTELQLGGRVFPSNAVIDGRFALRACIVNFRTEAADIDALVDQAVATGEALHRTERASLGTA</sequence>
<dbReference type="GO" id="GO:0019752">
    <property type="term" value="P:carboxylic acid metabolic process"/>
    <property type="evidence" value="ECO:0007669"/>
    <property type="project" value="InterPro"/>
</dbReference>
<reference evidence="8 9" key="1">
    <citation type="journal article" date="2014" name="Genome Announc.">
        <title>Genome Sequence and Methylome of Soil Bacterium Gemmatirosa kalamazoonensis KBS708T, a Member of the Rarely Cultivated Gemmatimonadetes Phylum.</title>
        <authorList>
            <person name="Debruyn J.M."/>
            <person name="Radosevich M."/>
            <person name="Wommack K.E."/>
            <person name="Polson S.W."/>
            <person name="Hauser L.J."/>
            <person name="Fawaz M.N."/>
            <person name="Korlach J."/>
            <person name="Tsai Y.C."/>
        </authorList>
    </citation>
    <scope>NUCLEOTIDE SEQUENCE [LARGE SCALE GENOMIC DNA]</scope>
    <source>
        <strain evidence="8 9">KBS708</strain>
        <plasmid evidence="9">Plasmid 1</plasmid>
    </source>
</reference>
<comment type="cofactor">
    <cofactor evidence="1 6 7">
        <name>pyridoxal 5'-phosphate</name>
        <dbReference type="ChEBI" id="CHEBI:597326"/>
    </cofactor>
</comment>
<evidence type="ECO:0000313" key="9">
    <source>
        <dbReference type="Proteomes" id="UP000019151"/>
    </source>
</evidence>
<dbReference type="Gene3D" id="1.20.1340.10">
    <property type="entry name" value="dopa decarboxylase, N-terminal domain"/>
    <property type="match status" value="1"/>
</dbReference>
<evidence type="ECO:0000256" key="3">
    <source>
        <dbReference type="ARBA" id="ARBA00022793"/>
    </source>
</evidence>
<evidence type="ECO:0000256" key="6">
    <source>
        <dbReference type="PIRSR" id="PIRSR602129-50"/>
    </source>
</evidence>
<evidence type="ECO:0000256" key="1">
    <source>
        <dbReference type="ARBA" id="ARBA00001933"/>
    </source>
</evidence>
<proteinExistence type="inferred from homology"/>
<name>W0RQF4_9BACT</name>
<geneLocation type="plasmid" evidence="8 9">
    <name>1</name>
</geneLocation>
<dbReference type="SUPFAM" id="SSF53383">
    <property type="entry name" value="PLP-dependent transferases"/>
    <property type="match status" value="1"/>
</dbReference>
<gene>
    <name evidence="8" type="ORF">J421_5147</name>
</gene>
<dbReference type="RefSeq" id="WP_104023298.1">
    <property type="nucleotide sequence ID" value="NZ_CP007129.1"/>
</dbReference>
<dbReference type="GO" id="GO:0006520">
    <property type="term" value="P:amino acid metabolic process"/>
    <property type="evidence" value="ECO:0007669"/>
    <property type="project" value="InterPro"/>
</dbReference>
<evidence type="ECO:0000256" key="2">
    <source>
        <dbReference type="ARBA" id="ARBA00009533"/>
    </source>
</evidence>
<evidence type="ECO:0000256" key="4">
    <source>
        <dbReference type="ARBA" id="ARBA00022898"/>
    </source>
</evidence>
<accession>W0RQF4</accession>
<dbReference type="Pfam" id="PF00282">
    <property type="entry name" value="Pyridoxal_deC"/>
    <property type="match status" value="1"/>
</dbReference>
<dbReference type="PANTHER" id="PTHR11999">
    <property type="entry name" value="GROUP II PYRIDOXAL-5-PHOSPHATE DECARBOXYLASE"/>
    <property type="match status" value="1"/>
</dbReference>
<dbReference type="InterPro" id="IPR002129">
    <property type="entry name" value="PyrdxlP-dep_de-COase"/>
</dbReference>
<dbReference type="KEGG" id="gba:J421_5147"/>
<dbReference type="InterPro" id="IPR015424">
    <property type="entry name" value="PyrdxlP-dep_Trfase"/>
</dbReference>
<dbReference type="PANTHER" id="PTHR11999:SF70">
    <property type="entry name" value="MIP05841P"/>
    <property type="match status" value="1"/>
</dbReference>
<dbReference type="Proteomes" id="UP000019151">
    <property type="component" value="Plasmid 1"/>
</dbReference>
<dbReference type="OrthoDB" id="9803665at2"/>
<dbReference type="InParanoid" id="W0RQF4"/>
<keyword evidence="5 7" id="KW-0456">Lyase</keyword>
<dbReference type="InterPro" id="IPR015422">
    <property type="entry name" value="PyrdxlP-dep_Trfase_small"/>
</dbReference>
<keyword evidence="4 6" id="KW-0663">Pyridoxal phosphate</keyword>
<keyword evidence="3" id="KW-0210">Decarboxylase</keyword>
<evidence type="ECO:0000256" key="7">
    <source>
        <dbReference type="RuleBase" id="RU000382"/>
    </source>
</evidence>
<dbReference type="Gene3D" id="3.40.640.10">
    <property type="entry name" value="Type I PLP-dependent aspartate aminotransferase-like (Major domain)"/>
    <property type="match status" value="1"/>
</dbReference>
<feature type="modified residue" description="N6-(pyridoxal phosphate)lysine" evidence="6">
    <location>
        <position position="324"/>
    </location>
</feature>
<dbReference type="InterPro" id="IPR015421">
    <property type="entry name" value="PyrdxlP-dep_Trfase_major"/>
</dbReference>
<dbReference type="PRINTS" id="PR00800">
    <property type="entry name" value="YHDCRBOXLASE"/>
</dbReference>
<dbReference type="Gene3D" id="3.90.1150.10">
    <property type="entry name" value="Aspartate Aminotransferase, domain 1"/>
    <property type="match status" value="1"/>
</dbReference>
<comment type="similarity">
    <text evidence="2 7">Belongs to the group II decarboxylase family.</text>
</comment>
<dbReference type="HOGENOM" id="CLU_011856_0_4_0"/>
<dbReference type="InterPro" id="IPR010977">
    <property type="entry name" value="Aromatic_deC"/>
</dbReference>
<evidence type="ECO:0000256" key="5">
    <source>
        <dbReference type="ARBA" id="ARBA00023239"/>
    </source>
</evidence>
<protein>
    <submittedName>
        <fullName evidence="8">Pyridoxal-dependent decarboxylase</fullName>
    </submittedName>
</protein>
<dbReference type="GO" id="GO:0016831">
    <property type="term" value="F:carboxy-lyase activity"/>
    <property type="evidence" value="ECO:0007669"/>
    <property type="project" value="UniProtKB-KW"/>
</dbReference>
<dbReference type="AlphaFoldDB" id="W0RQF4"/>
<keyword evidence="9" id="KW-1185">Reference proteome</keyword>
<dbReference type="GO" id="GO:0030170">
    <property type="term" value="F:pyridoxal phosphate binding"/>
    <property type="evidence" value="ECO:0007669"/>
    <property type="project" value="InterPro"/>
</dbReference>
<keyword evidence="8" id="KW-0614">Plasmid</keyword>
<dbReference type="EMBL" id="CP007129">
    <property type="protein sequence ID" value="AHG92682.1"/>
    <property type="molecule type" value="Genomic_DNA"/>
</dbReference>